<name>A0A5K3FC06_MESCO</name>
<accession>A0A5K3FC06</accession>
<protein>
    <submittedName>
        <fullName evidence="1">Uncharacterized protein</fullName>
    </submittedName>
</protein>
<evidence type="ECO:0000313" key="1">
    <source>
        <dbReference type="WBParaSite" id="MCU_006631-RA"/>
    </source>
</evidence>
<organism evidence="1">
    <name type="scientific">Mesocestoides corti</name>
    <name type="common">Flatworm</name>
    <dbReference type="NCBI Taxonomy" id="53468"/>
    <lineage>
        <taxon>Eukaryota</taxon>
        <taxon>Metazoa</taxon>
        <taxon>Spiralia</taxon>
        <taxon>Lophotrochozoa</taxon>
        <taxon>Platyhelminthes</taxon>
        <taxon>Cestoda</taxon>
        <taxon>Eucestoda</taxon>
        <taxon>Cyclophyllidea</taxon>
        <taxon>Mesocestoididae</taxon>
        <taxon>Mesocestoides</taxon>
    </lineage>
</organism>
<proteinExistence type="predicted"/>
<dbReference type="WBParaSite" id="MCU_006631-RA">
    <property type="protein sequence ID" value="MCU_006631-RA"/>
    <property type="gene ID" value="MCU_006631"/>
</dbReference>
<dbReference type="AlphaFoldDB" id="A0A5K3FC06"/>
<reference evidence="1" key="1">
    <citation type="submission" date="2019-11" db="UniProtKB">
        <authorList>
            <consortium name="WormBaseParasite"/>
        </authorList>
    </citation>
    <scope>IDENTIFICATION</scope>
</reference>
<sequence>MPVTALNTGCTAVPSVTVVEVKDHSLTAVPCLQHSMTPSISISHGMYTLQTKKLVKFTQVAPDLKSPRCWHRLIQRFAGIKCAYPRWHISHRRSTCLTSGPVNNVPSNSHRLVDLTQPPPPSPPPPPLCTVRARFTAPAHPTPPASITLTASFLSSIHLTWR</sequence>